<dbReference type="Proteomes" id="UP001595636">
    <property type="component" value="Unassembled WGS sequence"/>
</dbReference>
<dbReference type="Gene3D" id="3.40.50.720">
    <property type="entry name" value="NAD(P)-binding Rossmann-like Domain"/>
    <property type="match status" value="1"/>
</dbReference>
<feature type="domain" description="Gfo/Idh/MocA-like oxidoreductase N-terminal" evidence="3">
    <location>
        <begin position="5"/>
        <end position="122"/>
    </location>
</feature>
<dbReference type="NCBIfam" id="NF008607">
    <property type="entry name" value="PRK11579.1"/>
    <property type="match status" value="1"/>
</dbReference>
<organism evidence="5 6">
    <name type="scientific">Vogesella amnigena</name>
    <dbReference type="NCBI Taxonomy" id="1507449"/>
    <lineage>
        <taxon>Bacteria</taxon>
        <taxon>Pseudomonadati</taxon>
        <taxon>Pseudomonadota</taxon>
        <taxon>Betaproteobacteria</taxon>
        <taxon>Neisseriales</taxon>
        <taxon>Chromobacteriaceae</taxon>
        <taxon>Vogesella</taxon>
    </lineage>
</organism>
<dbReference type="SUPFAM" id="SSF51735">
    <property type="entry name" value="NAD(P)-binding Rossmann-fold domains"/>
    <property type="match status" value="1"/>
</dbReference>
<comment type="caution">
    <text evidence="5">The sequence shown here is derived from an EMBL/GenBank/DDBJ whole genome shotgun (WGS) entry which is preliminary data.</text>
</comment>
<dbReference type="InterPro" id="IPR036291">
    <property type="entry name" value="NAD(P)-bd_dom_sf"/>
</dbReference>
<proteinExistence type="inferred from homology"/>
<dbReference type="InterPro" id="IPR004104">
    <property type="entry name" value="Gfo/Idh/MocA-like_OxRdtase_C"/>
</dbReference>
<keyword evidence="2" id="KW-0560">Oxidoreductase</keyword>
<evidence type="ECO:0000313" key="5">
    <source>
        <dbReference type="EMBL" id="MFC3625298.1"/>
    </source>
</evidence>
<name>A0ABV7TRC9_9NEIS</name>
<gene>
    <name evidence="5" type="ORF">ACFOKJ_03940</name>
</gene>
<dbReference type="Pfam" id="PF01408">
    <property type="entry name" value="GFO_IDH_MocA"/>
    <property type="match status" value="1"/>
</dbReference>
<accession>A0ABV7TRC9</accession>
<evidence type="ECO:0000256" key="1">
    <source>
        <dbReference type="ARBA" id="ARBA00010928"/>
    </source>
</evidence>
<dbReference type="RefSeq" id="WP_390276803.1">
    <property type="nucleotide sequence ID" value="NZ_JBHRYH010000009.1"/>
</dbReference>
<dbReference type="PANTHER" id="PTHR43708">
    <property type="entry name" value="CONSERVED EXPRESSED OXIDOREDUCTASE (EUROFUNG)"/>
    <property type="match status" value="1"/>
</dbReference>
<dbReference type="InterPro" id="IPR051317">
    <property type="entry name" value="Gfo/Idh/MocA_oxidoreduct"/>
</dbReference>
<sequence>MSAPLNVALVGYGYAGRTIHAPLIQASPRLKLHTIVSSKAEQVVADYPGVVVASDTMQALADAQIDLVVIASPNNSHFMHADSALAAGKHVVVDKPFTVTVSEAQQLLVQAKHHQRLLSVFHNRRWDADFLTVQQLLAAGTLGDIALFESRFERYRPQVQVRWRESDVAGGGLWYDLGPHLLDQALQLFGMPHAIHADLACQRPGAVTPDYFHVLLRYPRLRVRLSGSCLISGGSPRFAVHGSLGSYVKYGLDSQEAMLKRGQQPGESGWGDDPLHGMHYWQQDGEEHGTVYPTVPGDYRCYYDAVAAAILDGAANPVPAEQATQVMRLIELGADSARRGHELPVNGY</sequence>
<evidence type="ECO:0000256" key="2">
    <source>
        <dbReference type="ARBA" id="ARBA00023002"/>
    </source>
</evidence>
<reference evidence="6" key="1">
    <citation type="journal article" date="2019" name="Int. J. Syst. Evol. Microbiol.">
        <title>The Global Catalogue of Microorganisms (GCM) 10K type strain sequencing project: providing services to taxonomists for standard genome sequencing and annotation.</title>
        <authorList>
            <consortium name="The Broad Institute Genomics Platform"/>
            <consortium name="The Broad Institute Genome Sequencing Center for Infectious Disease"/>
            <person name="Wu L."/>
            <person name="Ma J."/>
        </authorList>
    </citation>
    <scope>NUCLEOTIDE SEQUENCE [LARGE SCALE GENOMIC DNA]</scope>
    <source>
        <strain evidence="6">KCTC 42195</strain>
    </source>
</reference>
<comment type="similarity">
    <text evidence="1">Belongs to the Gfo/Idh/MocA family.</text>
</comment>
<evidence type="ECO:0000313" key="6">
    <source>
        <dbReference type="Proteomes" id="UP001595636"/>
    </source>
</evidence>
<feature type="domain" description="Gfo/Idh/MocA-like oxidoreductase C-terminal" evidence="4">
    <location>
        <begin position="135"/>
        <end position="344"/>
    </location>
</feature>
<dbReference type="PANTHER" id="PTHR43708:SF5">
    <property type="entry name" value="CONSERVED EXPRESSED OXIDOREDUCTASE (EUROFUNG)-RELATED"/>
    <property type="match status" value="1"/>
</dbReference>
<evidence type="ECO:0000259" key="3">
    <source>
        <dbReference type="Pfam" id="PF01408"/>
    </source>
</evidence>
<keyword evidence="6" id="KW-1185">Reference proteome</keyword>
<dbReference type="Gene3D" id="3.30.360.10">
    <property type="entry name" value="Dihydrodipicolinate Reductase, domain 2"/>
    <property type="match status" value="1"/>
</dbReference>
<dbReference type="InterPro" id="IPR000683">
    <property type="entry name" value="Gfo/Idh/MocA-like_OxRdtase_N"/>
</dbReference>
<protein>
    <submittedName>
        <fullName evidence="5">Oxidoreductase</fullName>
    </submittedName>
</protein>
<dbReference type="EMBL" id="JBHRYH010000009">
    <property type="protein sequence ID" value="MFC3625298.1"/>
    <property type="molecule type" value="Genomic_DNA"/>
</dbReference>
<evidence type="ECO:0000259" key="4">
    <source>
        <dbReference type="Pfam" id="PF02894"/>
    </source>
</evidence>
<dbReference type="Pfam" id="PF02894">
    <property type="entry name" value="GFO_IDH_MocA_C"/>
    <property type="match status" value="1"/>
</dbReference>